<dbReference type="SUPFAM" id="SSF50475">
    <property type="entry name" value="FMN-binding split barrel"/>
    <property type="match status" value="1"/>
</dbReference>
<name>A0A919RP39_9ACTN</name>
<dbReference type="GO" id="GO:0070967">
    <property type="term" value="F:coenzyme F420 binding"/>
    <property type="evidence" value="ECO:0007669"/>
    <property type="project" value="TreeGrafter"/>
</dbReference>
<dbReference type="InterPro" id="IPR019967">
    <property type="entry name" value="F420-dep_enz_PPOX_Rv0121"/>
</dbReference>
<reference evidence="3" key="1">
    <citation type="submission" date="2021-01" db="EMBL/GenBank/DDBJ databases">
        <title>Whole genome shotgun sequence of Sinosporangium siamense NBRC 109515.</title>
        <authorList>
            <person name="Komaki H."/>
            <person name="Tamura T."/>
        </authorList>
    </citation>
    <scope>NUCLEOTIDE SEQUENCE</scope>
    <source>
        <strain evidence="3">NBRC 109515</strain>
    </source>
</reference>
<dbReference type="Gene3D" id="2.30.110.10">
    <property type="entry name" value="Electron Transport, Fmn-binding Protein, Chain A"/>
    <property type="match status" value="1"/>
</dbReference>
<dbReference type="InterPro" id="IPR011576">
    <property type="entry name" value="Pyridox_Oxase_N"/>
</dbReference>
<comment type="caution">
    <text evidence="3">The sequence shown here is derived from an EMBL/GenBank/DDBJ whole genome shotgun (WGS) entry which is preliminary data.</text>
</comment>
<accession>A0A919RP39</accession>
<dbReference type="Proteomes" id="UP000606172">
    <property type="component" value="Unassembled WGS sequence"/>
</dbReference>
<protein>
    <submittedName>
        <fullName evidence="3">PPOX class F420-dependent oxidoreductase</fullName>
    </submittedName>
</protein>
<sequence length="137" mass="15759">MKEDQARERLSQSRVARLATASADLTPHLVPVTFAVDGDHVVIAIDHKSKTTHNLRRLQNIRANPKVCLLADEYTEDWTQLWWARADGRATIREYEDRLPALHLLALKYPQYQDRVPQGPVIDIAVSRWSGWSYLNT</sequence>
<keyword evidence="1" id="KW-0560">Oxidoreductase</keyword>
<dbReference type="GO" id="GO:0005829">
    <property type="term" value="C:cytosol"/>
    <property type="evidence" value="ECO:0007669"/>
    <property type="project" value="TreeGrafter"/>
</dbReference>
<dbReference type="NCBIfam" id="TIGR03668">
    <property type="entry name" value="Rv0121_F420"/>
    <property type="match status" value="1"/>
</dbReference>
<feature type="domain" description="Pyridoxamine 5'-phosphate oxidase N-terminal" evidence="2">
    <location>
        <begin position="4"/>
        <end position="132"/>
    </location>
</feature>
<dbReference type="InterPro" id="IPR012349">
    <property type="entry name" value="Split_barrel_FMN-bd"/>
</dbReference>
<evidence type="ECO:0000313" key="4">
    <source>
        <dbReference type="Proteomes" id="UP000606172"/>
    </source>
</evidence>
<dbReference type="GO" id="GO:0016627">
    <property type="term" value="F:oxidoreductase activity, acting on the CH-CH group of donors"/>
    <property type="evidence" value="ECO:0007669"/>
    <property type="project" value="TreeGrafter"/>
</dbReference>
<dbReference type="Pfam" id="PF01243">
    <property type="entry name" value="PNPOx_N"/>
    <property type="match status" value="1"/>
</dbReference>
<proteinExistence type="predicted"/>
<keyword evidence="4" id="KW-1185">Reference proteome</keyword>
<dbReference type="PANTHER" id="PTHR35176:SF2">
    <property type="entry name" value="F420H(2)-DEPENDENT REDUCTASE RV1155"/>
    <property type="match status" value="1"/>
</dbReference>
<organism evidence="3 4">
    <name type="scientific">Sinosporangium siamense</name>
    <dbReference type="NCBI Taxonomy" id="1367973"/>
    <lineage>
        <taxon>Bacteria</taxon>
        <taxon>Bacillati</taxon>
        <taxon>Actinomycetota</taxon>
        <taxon>Actinomycetes</taxon>
        <taxon>Streptosporangiales</taxon>
        <taxon>Streptosporangiaceae</taxon>
        <taxon>Sinosporangium</taxon>
    </lineage>
</organism>
<evidence type="ECO:0000313" key="3">
    <source>
        <dbReference type="EMBL" id="GII95574.1"/>
    </source>
</evidence>
<dbReference type="PANTHER" id="PTHR35176">
    <property type="entry name" value="HEME OXYGENASE HI_0854-RELATED"/>
    <property type="match status" value="1"/>
</dbReference>
<dbReference type="RefSeq" id="WP_204030630.1">
    <property type="nucleotide sequence ID" value="NZ_BOOW01000037.1"/>
</dbReference>
<dbReference type="AlphaFoldDB" id="A0A919RP39"/>
<gene>
    <name evidence="3" type="ORF">Ssi02_58050</name>
</gene>
<evidence type="ECO:0000256" key="1">
    <source>
        <dbReference type="ARBA" id="ARBA00023002"/>
    </source>
</evidence>
<evidence type="ECO:0000259" key="2">
    <source>
        <dbReference type="Pfam" id="PF01243"/>
    </source>
</evidence>
<dbReference type="InterPro" id="IPR052019">
    <property type="entry name" value="F420H2_bilvrd_red/Heme_oxyg"/>
</dbReference>
<dbReference type="EMBL" id="BOOW01000037">
    <property type="protein sequence ID" value="GII95574.1"/>
    <property type="molecule type" value="Genomic_DNA"/>
</dbReference>